<evidence type="ECO:0000313" key="3">
    <source>
        <dbReference type="Proteomes" id="UP001055125"/>
    </source>
</evidence>
<name>A0ABQ4RWD3_9HYPH</name>
<dbReference type="SUPFAM" id="SSF53335">
    <property type="entry name" value="S-adenosyl-L-methionine-dependent methyltransferases"/>
    <property type="match status" value="1"/>
</dbReference>
<evidence type="ECO:0000259" key="1">
    <source>
        <dbReference type="Pfam" id="PF08241"/>
    </source>
</evidence>
<dbReference type="EMBL" id="BPQP01000023">
    <property type="protein sequence ID" value="GJD94498.1"/>
    <property type="molecule type" value="Genomic_DNA"/>
</dbReference>
<dbReference type="Pfam" id="PF08241">
    <property type="entry name" value="Methyltransf_11"/>
    <property type="match status" value="1"/>
</dbReference>
<reference evidence="2" key="2">
    <citation type="submission" date="2021-08" db="EMBL/GenBank/DDBJ databases">
        <authorList>
            <person name="Tani A."/>
            <person name="Ola A."/>
            <person name="Ogura Y."/>
            <person name="Katsura K."/>
            <person name="Hayashi T."/>
        </authorList>
    </citation>
    <scope>NUCLEOTIDE SEQUENCE</scope>
    <source>
        <strain evidence="2">DSM 19015</strain>
    </source>
</reference>
<organism evidence="2 3">
    <name type="scientific">Methylobacterium iners</name>
    <dbReference type="NCBI Taxonomy" id="418707"/>
    <lineage>
        <taxon>Bacteria</taxon>
        <taxon>Pseudomonadati</taxon>
        <taxon>Pseudomonadota</taxon>
        <taxon>Alphaproteobacteria</taxon>
        <taxon>Hyphomicrobiales</taxon>
        <taxon>Methylobacteriaceae</taxon>
        <taxon>Methylobacterium</taxon>
    </lineage>
</organism>
<accession>A0ABQ4RWD3</accession>
<evidence type="ECO:0000313" key="2">
    <source>
        <dbReference type="EMBL" id="GJD94498.1"/>
    </source>
</evidence>
<gene>
    <name evidence="2" type="primary">tam_2</name>
    <name evidence="2" type="ORF">OCOJLMKI_1700</name>
</gene>
<dbReference type="InterPro" id="IPR029063">
    <property type="entry name" value="SAM-dependent_MTases_sf"/>
</dbReference>
<feature type="domain" description="Methyltransferase type 11" evidence="1">
    <location>
        <begin position="73"/>
        <end position="151"/>
    </location>
</feature>
<dbReference type="Proteomes" id="UP001055125">
    <property type="component" value="Unassembled WGS sequence"/>
</dbReference>
<dbReference type="Gene3D" id="3.40.50.150">
    <property type="entry name" value="Vaccinia Virus protein VP39"/>
    <property type="match status" value="1"/>
</dbReference>
<keyword evidence="3" id="KW-1185">Reference proteome</keyword>
<comment type="caution">
    <text evidence="2">The sequence shown here is derived from an EMBL/GenBank/DDBJ whole genome shotgun (WGS) entry which is preliminary data.</text>
</comment>
<dbReference type="InterPro" id="IPR013216">
    <property type="entry name" value="Methyltransf_11"/>
</dbReference>
<protein>
    <submittedName>
        <fullName evidence="2">Trans-aconitate 2-methyltransferase</fullName>
    </submittedName>
</protein>
<proteinExistence type="predicted"/>
<reference evidence="2" key="1">
    <citation type="journal article" date="2021" name="Front. Microbiol.">
        <title>Comprehensive Comparative Genomics and Phenotyping of Methylobacterium Species.</title>
        <authorList>
            <person name="Alessa O."/>
            <person name="Ogura Y."/>
            <person name="Fujitani Y."/>
            <person name="Takami H."/>
            <person name="Hayashi T."/>
            <person name="Sahin N."/>
            <person name="Tani A."/>
        </authorList>
    </citation>
    <scope>NUCLEOTIDE SEQUENCE</scope>
    <source>
        <strain evidence="2">DSM 19015</strain>
    </source>
</reference>
<dbReference type="RefSeq" id="WP_238243671.1">
    <property type="nucleotide sequence ID" value="NZ_BPQP01000023.1"/>
</dbReference>
<sequence length="245" mass="28052">MAWQDRSASEKDGHTASEYQRIASVYKKYDIGWLDRDKLKLGRRAMDAERDAKLHSLITAHLIGRLEDAVIMDLGCGFGEQTQWLCEIGATPRNIYGVDLLPERIDRAQKRYPDRNFLCCDAHSIDLPRKCDIIFAMTVFSSILNKSVALSTSEKIQSMLNRSGFICWYDIRYPSPYNPDVRAMTKRRIRTLFRSCHVDIEPITVIAPLSRRLGSLTDSLYPFLSSIPVLRSHNIGVIKPMFHSI</sequence>
<dbReference type="CDD" id="cd02440">
    <property type="entry name" value="AdoMet_MTases"/>
    <property type="match status" value="1"/>
</dbReference>